<keyword evidence="2" id="KW-1185">Reference proteome</keyword>
<dbReference type="EMBL" id="JANPWB010000009">
    <property type="protein sequence ID" value="KAJ1156572.1"/>
    <property type="molecule type" value="Genomic_DNA"/>
</dbReference>
<reference evidence="1" key="1">
    <citation type="journal article" date="2022" name="bioRxiv">
        <title>Sequencing and chromosome-scale assembly of the giantPleurodeles waltlgenome.</title>
        <authorList>
            <person name="Brown T."/>
            <person name="Elewa A."/>
            <person name="Iarovenko S."/>
            <person name="Subramanian E."/>
            <person name="Araus A.J."/>
            <person name="Petzold A."/>
            <person name="Susuki M."/>
            <person name="Suzuki K.-i.T."/>
            <person name="Hayashi T."/>
            <person name="Toyoda A."/>
            <person name="Oliveira C."/>
            <person name="Osipova E."/>
            <person name="Leigh N.D."/>
            <person name="Simon A."/>
            <person name="Yun M.H."/>
        </authorList>
    </citation>
    <scope>NUCLEOTIDE SEQUENCE</scope>
    <source>
        <strain evidence="1">20211129_DDA</strain>
        <tissue evidence="1">Liver</tissue>
    </source>
</reference>
<dbReference type="AlphaFoldDB" id="A0AAV7RY21"/>
<name>A0AAV7RY21_PLEWA</name>
<evidence type="ECO:0000313" key="1">
    <source>
        <dbReference type="EMBL" id="KAJ1156572.1"/>
    </source>
</evidence>
<comment type="caution">
    <text evidence="1">The sequence shown here is derived from an EMBL/GenBank/DDBJ whole genome shotgun (WGS) entry which is preliminary data.</text>
</comment>
<accession>A0AAV7RY21</accession>
<dbReference type="Proteomes" id="UP001066276">
    <property type="component" value="Chromosome 5"/>
</dbReference>
<evidence type="ECO:0000313" key="2">
    <source>
        <dbReference type="Proteomes" id="UP001066276"/>
    </source>
</evidence>
<proteinExistence type="predicted"/>
<gene>
    <name evidence="1" type="ORF">NDU88_009290</name>
</gene>
<organism evidence="1 2">
    <name type="scientific">Pleurodeles waltl</name>
    <name type="common">Iberian ribbed newt</name>
    <dbReference type="NCBI Taxonomy" id="8319"/>
    <lineage>
        <taxon>Eukaryota</taxon>
        <taxon>Metazoa</taxon>
        <taxon>Chordata</taxon>
        <taxon>Craniata</taxon>
        <taxon>Vertebrata</taxon>
        <taxon>Euteleostomi</taxon>
        <taxon>Amphibia</taxon>
        <taxon>Batrachia</taxon>
        <taxon>Caudata</taxon>
        <taxon>Salamandroidea</taxon>
        <taxon>Salamandridae</taxon>
        <taxon>Pleurodelinae</taxon>
        <taxon>Pleurodeles</taxon>
    </lineage>
</organism>
<protein>
    <submittedName>
        <fullName evidence="1">Uncharacterized protein</fullName>
    </submittedName>
</protein>
<sequence>MHSTVPLFGTRGGGCEAVIAHLSWAVREVAAAGPRELVSDRQAGASAALPVRGGLLIRRPPSDTEGLLARKVDSGILDGPEGDGWALVNCTRD</sequence>